<name>A0A830HFZ6_9CHLO</name>
<evidence type="ECO:0000313" key="1">
    <source>
        <dbReference type="EMBL" id="GHP05433.1"/>
    </source>
</evidence>
<gene>
    <name evidence="1" type="ORF">PPROV_000418400</name>
</gene>
<evidence type="ECO:0000313" key="2">
    <source>
        <dbReference type="Proteomes" id="UP000660262"/>
    </source>
</evidence>
<dbReference type="PANTHER" id="PTHR43514">
    <property type="entry name" value="ABC TRANSPORTER I FAMILY MEMBER 10"/>
    <property type="match status" value="1"/>
</dbReference>
<proteinExistence type="predicted"/>
<dbReference type="OrthoDB" id="6500128at2759"/>
<reference evidence="1" key="1">
    <citation type="submission" date="2020-10" db="EMBL/GenBank/DDBJ databases">
        <title>Unveiling of a novel bifunctional photoreceptor, Dualchrome1, isolated from a cosmopolitan green alga.</title>
        <authorList>
            <person name="Suzuki S."/>
            <person name="Kawachi M."/>
        </authorList>
    </citation>
    <scope>NUCLEOTIDE SEQUENCE</scope>
    <source>
        <strain evidence="1">NIES 2893</strain>
    </source>
</reference>
<keyword evidence="2" id="KW-1185">Reference proteome</keyword>
<dbReference type="InterPro" id="IPR050334">
    <property type="entry name" value="Molybdenum_import_ModC"/>
</dbReference>
<dbReference type="EMBL" id="BNJQ01000010">
    <property type="protein sequence ID" value="GHP05433.1"/>
    <property type="molecule type" value="Genomic_DNA"/>
</dbReference>
<sequence length="122" mass="13258">MKAVDDALERVRLEGFACAPTGTLSGGQRQRVAVAGTLVVLLLDELTSYLDPEDAEAVLDAVRASCRGPRAAAAIWVTHRLDELLKCDRATYIDDGKVLLSGSGTYVRERILGWQEEVAKSR</sequence>
<comment type="caution">
    <text evidence="1">The sequence shown here is derived from an EMBL/GenBank/DDBJ whole genome shotgun (WGS) entry which is preliminary data.</text>
</comment>
<evidence type="ECO:0008006" key="3">
    <source>
        <dbReference type="Google" id="ProtNLM"/>
    </source>
</evidence>
<organism evidence="1 2">
    <name type="scientific">Pycnococcus provasolii</name>
    <dbReference type="NCBI Taxonomy" id="41880"/>
    <lineage>
        <taxon>Eukaryota</taxon>
        <taxon>Viridiplantae</taxon>
        <taxon>Chlorophyta</taxon>
        <taxon>Pseudoscourfieldiophyceae</taxon>
        <taxon>Pseudoscourfieldiales</taxon>
        <taxon>Pycnococcaceae</taxon>
        <taxon>Pycnococcus</taxon>
    </lineage>
</organism>
<dbReference type="PANTHER" id="PTHR43514:SF4">
    <property type="entry name" value="ABC TRANSPORTER I FAMILY MEMBER 10"/>
    <property type="match status" value="1"/>
</dbReference>
<accession>A0A830HFZ6</accession>
<dbReference type="InterPro" id="IPR027417">
    <property type="entry name" value="P-loop_NTPase"/>
</dbReference>
<dbReference type="SUPFAM" id="SSF52540">
    <property type="entry name" value="P-loop containing nucleoside triphosphate hydrolases"/>
    <property type="match status" value="1"/>
</dbReference>
<dbReference type="Gene3D" id="3.40.50.300">
    <property type="entry name" value="P-loop containing nucleotide triphosphate hydrolases"/>
    <property type="match status" value="1"/>
</dbReference>
<dbReference type="GO" id="GO:0009941">
    <property type="term" value="C:chloroplast envelope"/>
    <property type="evidence" value="ECO:0007669"/>
    <property type="project" value="TreeGrafter"/>
</dbReference>
<dbReference type="AlphaFoldDB" id="A0A830HFZ6"/>
<dbReference type="Proteomes" id="UP000660262">
    <property type="component" value="Unassembled WGS sequence"/>
</dbReference>
<protein>
    <recommendedName>
        <fullName evidence="3">ABC transporter domain-containing protein</fullName>
    </recommendedName>
</protein>